<dbReference type="GO" id="GO:0055085">
    <property type="term" value="P:transmembrane transport"/>
    <property type="evidence" value="ECO:0007669"/>
    <property type="project" value="InterPro"/>
</dbReference>
<reference evidence="9 11" key="3">
    <citation type="submission" date="2019-02" db="EMBL/GenBank/DDBJ databases">
        <authorList>
            <person name="Zhang G."/>
        </authorList>
    </citation>
    <scope>NUCLEOTIDE SEQUENCE [LARGE SCALE GENOMIC DNA]</scope>
    <source>
        <strain evidence="9 11">CMB17</strain>
    </source>
</reference>
<evidence type="ECO:0000256" key="7">
    <source>
        <dbReference type="SAM" id="Phobius"/>
    </source>
</evidence>
<keyword evidence="3" id="KW-1003">Cell membrane</keyword>
<evidence type="ECO:0000313" key="11">
    <source>
        <dbReference type="Proteomes" id="UP000292859"/>
    </source>
</evidence>
<feature type="transmembrane region" description="Helical" evidence="7">
    <location>
        <begin position="169"/>
        <end position="192"/>
    </location>
</feature>
<evidence type="ECO:0000256" key="5">
    <source>
        <dbReference type="ARBA" id="ARBA00022989"/>
    </source>
</evidence>
<gene>
    <name evidence="9" type="ORF">EYF88_08590</name>
    <name evidence="8" type="ORF">SAMN06265378_10463</name>
</gene>
<evidence type="ECO:0000313" key="10">
    <source>
        <dbReference type="Proteomes" id="UP000198409"/>
    </source>
</evidence>
<evidence type="ECO:0000256" key="3">
    <source>
        <dbReference type="ARBA" id="ARBA00022475"/>
    </source>
</evidence>
<evidence type="ECO:0000256" key="2">
    <source>
        <dbReference type="ARBA" id="ARBA00022448"/>
    </source>
</evidence>
<dbReference type="Pfam" id="PF03547">
    <property type="entry name" value="Mem_trans"/>
    <property type="match status" value="1"/>
</dbReference>
<dbReference type="EMBL" id="SIRL01000004">
    <property type="protein sequence ID" value="TBN50954.1"/>
    <property type="molecule type" value="Genomic_DNA"/>
</dbReference>
<organism evidence="8 10">
    <name type="scientific">Paracoccus sediminis</name>
    <dbReference type="NCBI Taxonomy" id="1214787"/>
    <lineage>
        <taxon>Bacteria</taxon>
        <taxon>Pseudomonadati</taxon>
        <taxon>Pseudomonadota</taxon>
        <taxon>Alphaproteobacteria</taxon>
        <taxon>Rhodobacterales</taxon>
        <taxon>Paracoccaceae</taxon>
        <taxon>Paracoccus</taxon>
    </lineage>
</organism>
<dbReference type="EMBL" id="FZNM01000004">
    <property type="protein sequence ID" value="SNR43989.1"/>
    <property type="molecule type" value="Genomic_DNA"/>
</dbReference>
<keyword evidence="4 7" id="KW-0812">Transmembrane</keyword>
<feature type="transmembrane region" description="Helical" evidence="7">
    <location>
        <begin position="198"/>
        <end position="220"/>
    </location>
</feature>
<evidence type="ECO:0000256" key="1">
    <source>
        <dbReference type="ARBA" id="ARBA00004141"/>
    </source>
</evidence>
<evidence type="ECO:0000256" key="6">
    <source>
        <dbReference type="ARBA" id="ARBA00023136"/>
    </source>
</evidence>
<feature type="transmembrane region" description="Helical" evidence="7">
    <location>
        <begin position="127"/>
        <end position="148"/>
    </location>
</feature>
<dbReference type="Proteomes" id="UP000292859">
    <property type="component" value="Unassembled WGS sequence"/>
</dbReference>
<reference evidence="10" key="1">
    <citation type="submission" date="2017-06" db="EMBL/GenBank/DDBJ databases">
        <authorList>
            <person name="Varghese N."/>
            <person name="Submissions S."/>
        </authorList>
    </citation>
    <scope>NUCLEOTIDE SEQUENCE [LARGE SCALE GENOMIC DNA]</scope>
    <source>
        <strain evidence="10">DSM 26170</strain>
    </source>
</reference>
<feature type="transmembrane region" description="Helical" evidence="7">
    <location>
        <begin position="232"/>
        <end position="252"/>
    </location>
</feature>
<comment type="subcellular location">
    <subcellularLocation>
        <location evidence="1">Membrane</location>
        <topology evidence="1">Multi-pass membrane protein</topology>
    </subcellularLocation>
</comment>
<name>A0A238WE95_9RHOB</name>
<keyword evidence="6 7" id="KW-0472">Membrane</keyword>
<keyword evidence="11" id="KW-1185">Reference proteome</keyword>
<feature type="transmembrane region" description="Helical" evidence="7">
    <location>
        <begin position="290"/>
        <end position="312"/>
    </location>
</feature>
<dbReference type="PANTHER" id="PTHR36838">
    <property type="entry name" value="AUXIN EFFLUX CARRIER FAMILY PROTEIN"/>
    <property type="match status" value="1"/>
</dbReference>
<keyword evidence="5 7" id="KW-1133">Transmembrane helix</keyword>
<accession>A0A238WE95</accession>
<proteinExistence type="predicted"/>
<feature type="transmembrane region" description="Helical" evidence="7">
    <location>
        <begin position="67"/>
        <end position="88"/>
    </location>
</feature>
<evidence type="ECO:0000313" key="8">
    <source>
        <dbReference type="EMBL" id="SNR43989.1"/>
    </source>
</evidence>
<dbReference type="AlphaFoldDB" id="A0A238WE95"/>
<evidence type="ECO:0000313" key="9">
    <source>
        <dbReference type="EMBL" id="TBN50954.1"/>
    </source>
</evidence>
<dbReference type="InterPro" id="IPR004776">
    <property type="entry name" value="Mem_transp_PIN-like"/>
</dbReference>
<dbReference type="PANTHER" id="PTHR36838:SF3">
    <property type="entry name" value="TRANSPORTER AUXIN EFFLUX CARRIER EC FAMILY"/>
    <property type="match status" value="1"/>
</dbReference>
<reference evidence="8" key="2">
    <citation type="submission" date="2017-06" db="EMBL/GenBank/DDBJ databases">
        <authorList>
            <person name="Kim H.J."/>
            <person name="Triplett B.A."/>
        </authorList>
    </citation>
    <scope>NUCLEOTIDE SEQUENCE [LARGE SCALE GENOMIC DNA]</scope>
    <source>
        <strain evidence="8">DSM 26170</strain>
    </source>
</reference>
<dbReference type="GO" id="GO:0016020">
    <property type="term" value="C:membrane"/>
    <property type="evidence" value="ECO:0007669"/>
    <property type="project" value="UniProtKB-SubCell"/>
</dbReference>
<keyword evidence="2" id="KW-0813">Transport</keyword>
<dbReference type="Proteomes" id="UP000198409">
    <property type="component" value="Unassembled WGS sequence"/>
</dbReference>
<evidence type="ECO:0000256" key="4">
    <source>
        <dbReference type="ARBA" id="ARBA00022692"/>
    </source>
</evidence>
<feature type="transmembrane region" description="Helical" evidence="7">
    <location>
        <begin position="264"/>
        <end position="283"/>
    </location>
</feature>
<dbReference type="OrthoDB" id="9810457at2"/>
<sequence length="314" mass="33113">MTALFNIIVPVFLIVGFGYLVAWRGIFRESAVDGLMVFAQNFAAPTLLFASMARLDLGTEFRLGLLLPFYIGAFSSYLIGWAGARFLFNRPPMDCVAIGFTCLFSNSLLLGIPIMERAYGPDSLAGNWAIIAIHSPLLYTFGITVMEFTRARGSGLSVGRVALRAVTGVLRTPLVIGILTGVSMNVLIQAGLVMPEGFWAAVDMIAGSALPAALFGLGGVLYRYRPEGDAGAIALCCACSLLVHPGLAYGLGRLTGLDDAGLRSAVMTAAMAPGVNAYLFANLYGAAKRVAATTVLGGTAVSVVSIWMWLAILP</sequence>
<protein>
    <submittedName>
        <fullName evidence="9">AEC family transporter</fullName>
    </submittedName>
</protein>
<feature type="transmembrane region" description="Helical" evidence="7">
    <location>
        <begin position="95"/>
        <end position="115"/>
    </location>
</feature>
<dbReference type="RefSeq" id="WP_089387681.1">
    <property type="nucleotide sequence ID" value="NZ_FZNM01000004.1"/>
</dbReference>
<feature type="transmembrane region" description="Helical" evidence="7">
    <location>
        <begin position="6"/>
        <end position="23"/>
    </location>
</feature>